<evidence type="ECO:0000256" key="3">
    <source>
        <dbReference type="ARBA" id="ARBA00012438"/>
    </source>
</evidence>
<evidence type="ECO:0000313" key="17">
    <source>
        <dbReference type="EMBL" id="MFC5529099.1"/>
    </source>
</evidence>
<comment type="caution">
    <text evidence="17">The sequence shown here is derived from an EMBL/GenBank/DDBJ whole genome shotgun (WGS) entry which is preliminary data.</text>
</comment>
<dbReference type="InterPro" id="IPR005467">
    <property type="entry name" value="His_kinase_dom"/>
</dbReference>
<dbReference type="PROSITE" id="PS50885">
    <property type="entry name" value="HAMP"/>
    <property type="match status" value="1"/>
</dbReference>
<dbReference type="Pfam" id="PF00672">
    <property type="entry name" value="HAMP"/>
    <property type="match status" value="1"/>
</dbReference>
<name>A0ABW0QXV1_9BACL</name>
<dbReference type="Gene3D" id="3.30.565.10">
    <property type="entry name" value="Histidine kinase-like ATPase, C-terminal domain"/>
    <property type="match status" value="1"/>
</dbReference>
<dbReference type="InterPro" id="IPR050640">
    <property type="entry name" value="Bact_2-comp_sensor_kinase"/>
</dbReference>
<dbReference type="Pfam" id="PF06580">
    <property type="entry name" value="His_kinase"/>
    <property type="match status" value="1"/>
</dbReference>
<comment type="subcellular location">
    <subcellularLocation>
        <location evidence="2">Cell membrane</location>
        <topology evidence="2">Multi-pass membrane protein</topology>
    </subcellularLocation>
</comment>
<dbReference type="Gene3D" id="3.30.450.20">
    <property type="entry name" value="PAS domain"/>
    <property type="match status" value="1"/>
</dbReference>
<keyword evidence="8" id="KW-0547">Nucleotide-binding</keyword>
<evidence type="ECO:0000256" key="1">
    <source>
        <dbReference type="ARBA" id="ARBA00000085"/>
    </source>
</evidence>
<comment type="catalytic activity">
    <reaction evidence="1">
        <text>ATP + protein L-histidine = ADP + protein N-phospho-L-histidine.</text>
        <dbReference type="EC" id="2.7.13.3"/>
    </reaction>
</comment>
<keyword evidence="9 17" id="KW-0418">Kinase</keyword>
<dbReference type="Gene3D" id="1.10.8.500">
    <property type="entry name" value="HAMP domain in histidine kinase"/>
    <property type="match status" value="1"/>
</dbReference>
<evidence type="ECO:0000256" key="2">
    <source>
        <dbReference type="ARBA" id="ARBA00004651"/>
    </source>
</evidence>
<dbReference type="GO" id="GO:0004673">
    <property type="term" value="F:protein histidine kinase activity"/>
    <property type="evidence" value="ECO:0007669"/>
    <property type="project" value="UniProtKB-EC"/>
</dbReference>
<reference evidence="18" key="1">
    <citation type="journal article" date="2019" name="Int. J. Syst. Evol. Microbiol.">
        <title>The Global Catalogue of Microorganisms (GCM) 10K type strain sequencing project: providing services to taxonomists for standard genome sequencing and annotation.</title>
        <authorList>
            <consortium name="The Broad Institute Genomics Platform"/>
            <consortium name="The Broad Institute Genome Sequencing Center for Infectious Disease"/>
            <person name="Wu L."/>
            <person name="Ma J."/>
        </authorList>
    </citation>
    <scope>NUCLEOTIDE SEQUENCE [LARGE SCALE GENOMIC DNA]</scope>
    <source>
        <strain evidence="18">CGMCC 1.18578</strain>
    </source>
</reference>
<dbReference type="SUPFAM" id="SSF55874">
    <property type="entry name" value="ATPase domain of HSP90 chaperone/DNA topoisomerase II/histidine kinase"/>
    <property type="match status" value="1"/>
</dbReference>
<evidence type="ECO:0000256" key="8">
    <source>
        <dbReference type="ARBA" id="ARBA00022741"/>
    </source>
</evidence>
<evidence type="ECO:0000259" key="16">
    <source>
        <dbReference type="PROSITE" id="PS50885"/>
    </source>
</evidence>
<protein>
    <recommendedName>
        <fullName evidence="3">histidine kinase</fullName>
        <ecNumber evidence="3">2.7.13.3</ecNumber>
    </recommendedName>
</protein>
<feature type="domain" description="Histidine kinase" evidence="15">
    <location>
        <begin position="464"/>
        <end position="566"/>
    </location>
</feature>
<keyword evidence="10" id="KW-0067">ATP-binding</keyword>
<feature type="domain" description="HAMP" evidence="16">
    <location>
        <begin position="302"/>
        <end position="354"/>
    </location>
</feature>
<dbReference type="EMBL" id="JBHSNC010000020">
    <property type="protein sequence ID" value="MFC5529099.1"/>
    <property type="molecule type" value="Genomic_DNA"/>
</dbReference>
<dbReference type="PANTHER" id="PTHR34220">
    <property type="entry name" value="SENSOR HISTIDINE KINASE YPDA"/>
    <property type="match status" value="1"/>
</dbReference>
<evidence type="ECO:0000256" key="7">
    <source>
        <dbReference type="ARBA" id="ARBA00022692"/>
    </source>
</evidence>
<dbReference type="PROSITE" id="PS50109">
    <property type="entry name" value="HIS_KIN"/>
    <property type="match status" value="1"/>
</dbReference>
<keyword evidence="18" id="KW-1185">Reference proteome</keyword>
<evidence type="ECO:0000259" key="15">
    <source>
        <dbReference type="PROSITE" id="PS50109"/>
    </source>
</evidence>
<dbReference type="RefSeq" id="WP_378110971.1">
    <property type="nucleotide sequence ID" value="NZ_JBHSNC010000020.1"/>
</dbReference>
<keyword evidence="5" id="KW-0597">Phosphoprotein</keyword>
<dbReference type="Proteomes" id="UP001596108">
    <property type="component" value="Unassembled WGS sequence"/>
</dbReference>
<dbReference type="Pfam" id="PF02518">
    <property type="entry name" value="HATPase_c"/>
    <property type="match status" value="1"/>
</dbReference>
<keyword evidence="12" id="KW-0902">Two-component regulatory system</keyword>
<dbReference type="CDD" id="cd06225">
    <property type="entry name" value="HAMP"/>
    <property type="match status" value="1"/>
</dbReference>
<evidence type="ECO:0000256" key="6">
    <source>
        <dbReference type="ARBA" id="ARBA00022679"/>
    </source>
</evidence>
<evidence type="ECO:0000256" key="4">
    <source>
        <dbReference type="ARBA" id="ARBA00022475"/>
    </source>
</evidence>
<evidence type="ECO:0000256" key="13">
    <source>
        <dbReference type="ARBA" id="ARBA00023136"/>
    </source>
</evidence>
<keyword evidence="13 14" id="KW-0472">Membrane</keyword>
<dbReference type="InterPro" id="IPR036890">
    <property type="entry name" value="HATPase_C_sf"/>
</dbReference>
<feature type="transmembrane region" description="Helical" evidence="14">
    <location>
        <begin position="281"/>
        <end position="305"/>
    </location>
</feature>
<evidence type="ECO:0000256" key="10">
    <source>
        <dbReference type="ARBA" id="ARBA00022840"/>
    </source>
</evidence>
<evidence type="ECO:0000256" key="9">
    <source>
        <dbReference type="ARBA" id="ARBA00022777"/>
    </source>
</evidence>
<dbReference type="EC" id="2.7.13.3" evidence="3"/>
<accession>A0ABW0QXV1</accession>
<dbReference type="InterPro" id="IPR003660">
    <property type="entry name" value="HAMP_dom"/>
</dbReference>
<keyword evidence="11 14" id="KW-1133">Transmembrane helix</keyword>
<evidence type="ECO:0000256" key="11">
    <source>
        <dbReference type="ARBA" id="ARBA00022989"/>
    </source>
</evidence>
<dbReference type="SUPFAM" id="SSF158472">
    <property type="entry name" value="HAMP domain-like"/>
    <property type="match status" value="1"/>
</dbReference>
<gene>
    <name evidence="17" type="ORF">ACFPQ4_06495</name>
</gene>
<evidence type="ECO:0000256" key="14">
    <source>
        <dbReference type="SAM" id="Phobius"/>
    </source>
</evidence>
<proteinExistence type="predicted"/>
<keyword evidence="6 17" id="KW-0808">Transferase</keyword>
<dbReference type="SMART" id="SM00304">
    <property type="entry name" value="HAMP"/>
    <property type="match status" value="1"/>
</dbReference>
<keyword evidence="7 14" id="KW-0812">Transmembrane</keyword>
<sequence length="570" mass="64948">MLFSLVIAVVPLILVSVFSYVKATDIIEDKVSLSNFNTVQQIADNIDQVFKDMKNSSYYLWQNKEFMNYMRMSADQISRSPNALLQGAVNSVNNFVVFRTNIYSIYVEAANGLTFDTASATNVISPNMKRRLLELRGEGLLMADTVTNYDNTETKVISFLKVFKDIDNLSSDLAFIKINILEDEISNIYRNKPLSNNVDTFVIDEQRNVISSLNASLLGDKLNEKYDDRRIYEDTNGYFQAKIDGQPYIETRYNLSRPGWRLVNLVPLNELSRDAHSIRNFTIVVLCIISAICIAMIVLFTYRVLGPLNRIRKAMKELEHENFKVNLSVTGNDEIALIGRSFNRMSHKLGELIHEVYAVQIKQKEAELKALHAQINPHFLYNTLDTIYWMCRIEKAHESSNLVQALSKLFRLSLNSGNEFTTVKSEIEHLNHYIFIQEKRFEDRIRFTIRVSDDVLNGRVAKLILQPIVENAIQHGIEKKGENGRIDVDIFAEGGTLIYQITDDGAGADENEINRLLFRVEEDNRGFGIKNVNDRIQLYFGSEYGLHFTSAPGAGTTVIIKQPFVQGGSL</sequence>
<evidence type="ECO:0000256" key="12">
    <source>
        <dbReference type="ARBA" id="ARBA00023012"/>
    </source>
</evidence>
<organism evidence="17 18">
    <name type="scientific">Cohnella yongneupensis</name>
    <dbReference type="NCBI Taxonomy" id="425006"/>
    <lineage>
        <taxon>Bacteria</taxon>
        <taxon>Bacillati</taxon>
        <taxon>Bacillota</taxon>
        <taxon>Bacilli</taxon>
        <taxon>Bacillales</taxon>
        <taxon>Paenibacillaceae</taxon>
        <taxon>Cohnella</taxon>
    </lineage>
</organism>
<dbReference type="InterPro" id="IPR003594">
    <property type="entry name" value="HATPase_dom"/>
</dbReference>
<evidence type="ECO:0000256" key="5">
    <source>
        <dbReference type="ARBA" id="ARBA00022553"/>
    </source>
</evidence>
<dbReference type="PANTHER" id="PTHR34220:SF11">
    <property type="entry name" value="SENSOR PROTEIN KINASE HPTS"/>
    <property type="match status" value="1"/>
</dbReference>
<keyword evidence="4" id="KW-1003">Cell membrane</keyword>
<dbReference type="InterPro" id="IPR010559">
    <property type="entry name" value="Sig_transdc_His_kin_internal"/>
</dbReference>
<evidence type="ECO:0000313" key="18">
    <source>
        <dbReference type="Proteomes" id="UP001596108"/>
    </source>
</evidence>